<evidence type="ECO:0000259" key="5">
    <source>
        <dbReference type="PROSITE" id="PS50931"/>
    </source>
</evidence>
<dbReference type="GO" id="GO:0000976">
    <property type="term" value="F:transcription cis-regulatory region binding"/>
    <property type="evidence" value="ECO:0007669"/>
    <property type="project" value="TreeGrafter"/>
</dbReference>
<dbReference type="CDD" id="cd05466">
    <property type="entry name" value="PBP2_LTTR_substrate"/>
    <property type="match status" value="1"/>
</dbReference>
<accession>A0A420EH53</accession>
<dbReference type="PANTHER" id="PTHR30126">
    <property type="entry name" value="HTH-TYPE TRANSCRIPTIONAL REGULATOR"/>
    <property type="match status" value="1"/>
</dbReference>
<dbReference type="InterPro" id="IPR005119">
    <property type="entry name" value="LysR_subst-bd"/>
</dbReference>
<dbReference type="GO" id="GO:0003700">
    <property type="term" value="F:DNA-binding transcription factor activity"/>
    <property type="evidence" value="ECO:0007669"/>
    <property type="project" value="InterPro"/>
</dbReference>
<feature type="domain" description="HTH lysR-type" evidence="5">
    <location>
        <begin position="5"/>
        <end position="62"/>
    </location>
</feature>
<sequence>MSTMLNPVWLRTFVSLVETKHFTKTASVLHMTQPGVTQHLQRLEAACGGSLIVRSGKSFEINEHGAIVYQYACQLFDNEQELHQKLSVDDPYSGEISFACSGSIAQVLYPHFINLMRAYPNLSIINEAAPNQVILQSIQDKKIQLGVVTQLSENLAYEVSALGCQQLVLVIPRSYATHKIDLKLLQQLGSIEHPDFYNYLDLYCAASALPWVNELQHASLTKQSYVNQIQQILLPLSMGLGFTVIPRHTVDVFEQKDKLHIVEDSNVVQQELFLVHKRLHALPSRYQQIIDLCKQQLF</sequence>
<keyword evidence="2" id="KW-0805">Transcription regulation</keyword>
<dbReference type="Proteomes" id="UP000286482">
    <property type="component" value="Unassembled WGS sequence"/>
</dbReference>
<dbReference type="AlphaFoldDB" id="A0A420EH53"/>
<comment type="similarity">
    <text evidence="1">Belongs to the LysR transcriptional regulatory family.</text>
</comment>
<comment type="caution">
    <text evidence="6">The sequence shown here is derived from an EMBL/GenBank/DDBJ whole genome shotgun (WGS) entry which is preliminary data.</text>
</comment>
<evidence type="ECO:0000256" key="1">
    <source>
        <dbReference type="ARBA" id="ARBA00009437"/>
    </source>
</evidence>
<dbReference type="RefSeq" id="WP_120354017.1">
    <property type="nucleotide sequence ID" value="NZ_RAQO01000004.1"/>
</dbReference>
<evidence type="ECO:0000256" key="3">
    <source>
        <dbReference type="ARBA" id="ARBA00023125"/>
    </source>
</evidence>
<dbReference type="OrthoDB" id="5289754at2"/>
<dbReference type="EMBL" id="RAQO01000004">
    <property type="protein sequence ID" value="RKF20013.1"/>
    <property type="molecule type" value="Genomic_DNA"/>
</dbReference>
<dbReference type="SUPFAM" id="SSF46785">
    <property type="entry name" value="Winged helix' DNA-binding domain"/>
    <property type="match status" value="1"/>
</dbReference>
<dbReference type="Pfam" id="PF03466">
    <property type="entry name" value="LysR_substrate"/>
    <property type="match status" value="1"/>
</dbReference>
<dbReference type="SUPFAM" id="SSF53850">
    <property type="entry name" value="Periplasmic binding protein-like II"/>
    <property type="match status" value="1"/>
</dbReference>
<dbReference type="PANTHER" id="PTHR30126:SF99">
    <property type="entry name" value="TRANSCRIPTIONAL REGULATOR LYSR FAMILY"/>
    <property type="match status" value="1"/>
</dbReference>
<dbReference type="PROSITE" id="PS50931">
    <property type="entry name" value="HTH_LYSR"/>
    <property type="match status" value="1"/>
</dbReference>
<evidence type="ECO:0000313" key="6">
    <source>
        <dbReference type="EMBL" id="RKF20013.1"/>
    </source>
</evidence>
<proteinExistence type="inferred from homology"/>
<organism evidence="6 7">
    <name type="scientific">Alginatibacterium sediminis</name>
    <dbReference type="NCBI Taxonomy" id="2164068"/>
    <lineage>
        <taxon>Bacteria</taxon>
        <taxon>Pseudomonadati</taxon>
        <taxon>Pseudomonadota</taxon>
        <taxon>Gammaproteobacteria</taxon>
        <taxon>Alteromonadales</taxon>
        <taxon>Alteromonadaceae</taxon>
        <taxon>Alginatibacterium</taxon>
    </lineage>
</organism>
<keyword evidence="4" id="KW-0804">Transcription</keyword>
<keyword evidence="7" id="KW-1185">Reference proteome</keyword>
<dbReference type="InterPro" id="IPR000847">
    <property type="entry name" value="LysR_HTH_N"/>
</dbReference>
<dbReference type="InterPro" id="IPR036388">
    <property type="entry name" value="WH-like_DNA-bd_sf"/>
</dbReference>
<evidence type="ECO:0000313" key="7">
    <source>
        <dbReference type="Proteomes" id="UP000286482"/>
    </source>
</evidence>
<dbReference type="Pfam" id="PF00126">
    <property type="entry name" value="HTH_1"/>
    <property type="match status" value="1"/>
</dbReference>
<reference evidence="6 7" key="1">
    <citation type="submission" date="2018-09" db="EMBL/GenBank/DDBJ databases">
        <authorList>
            <person name="Wang Z."/>
        </authorList>
    </citation>
    <scope>NUCLEOTIDE SEQUENCE [LARGE SCALE GENOMIC DNA]</scope>
    <source>
        <strain evidence="6 7">ALS 81</strain>
    </source>
</reference>
<name>A0A420EH53_9ALTE</name>
<gene>
    <name evidence="6" type="ORF">DBZ36_06055</name>
</gene>
<dbReference type="PRINTS" id="PR00039">
    <property type="entry name" value="HTHLYSR"/>
</dbReference>
<evidence type="ECO:0000256" key="4">
    <source>
        <dbReference type="ARBA" id="ARBA00023163"/>
    </source>
</evidence>
<dbReference type="Gene3D" id="1.10.10.10">
    <property type="entry name" value="Winged helix-like DNA-binding domain superfamily/Winged helix DNA-binding domain"/>
    <property type="match status" value="1"/>
</dbReference>
<protein>
    <submittedName>
        <fullName evidence="6">LysR family transcriptional regulator</fullName>
    </submittedName>
</protein>
<evidence type="ECO:0000256" key="2">
    <source>
        <dbReference type="ARBA" id="ARBA00023015"/>
    </source>
</evidence>
<dbReference type="Gene3D" id="3.40.190.10">
    <property type="entry name" value="Periplasmic binding protein-like II"/>
    <property type="match status" value="2"/>
</dbReference>
<dbReference type="InterPro" id="IPR036390">
    <property type="entry name" value="WH_DNA-bd_sf"/>
</dbReference>
<keyword evidence="3" id="KW-0238">DNA-binding</keyword>